<evidence type="ECO:0000313" key="1">
    <source>
        <dbReference type="EMBL" id="DAE03438.1"/>
    </source>
</evidence>
<organism evidence="1">
    <name type="scientific">Siphoviridae sp. ctTXt1</name>
    <dbReference type="NCBI Taxonomy" id="2825520"/>
    <lineage>
        <taxon>Viruses</taxon>
        <taxon>Duplodnaviria</taxon>
        <taxon>Heunggongvirae</taxon>
        <taxon>Uroviricota</taxon>
        <taxon>Caudoviricetes</taxon>
    </lineage>
</organism>
<name>A0A8S5P8N4_9CAUD</name>
<dbReference type="EMBL" id="BK015366">
    <property type="protein sequence ID" value="DAE03438.1"/>
    <property type="molecule type" value="Genomic_DNA"/>
</dbReference>
<protein>
    <submittedName>
        <fullName evidence="1">Uncharacterized protein</fullName>
    </submittedName>
</protein>
<sequence>MPYHQIQQSQSIFLMKQQQPSINLIMKGYDTYAVLKGGKNVIKFSDNSDIATDKNPTPIEVAPKGEKNPIKWIPRGRNNHMPYDIMKKIGTNVTIGSNIEFKNKVVFGDSILVYRKYRDPKTRKIVKEEVLPYEQPEIFEFLENNNFNFVRMELANDLVIFYDGYLEYIFNNDNKSPKLVQIKAKESTCSRISEIDEKTGKSEWHGYSAEWHTGTPTDLIATPLLDRQTPLLDLKMRMGLAPNDKGEKIVGKERRFIHNLRISTPGRFYYSHPYWWSVFASGWYDFSSAIPVFKKSLIKNQMALRYIVYIQEPFWEKLFASEGIVKDDEKKARKEKFLKDMNDFLAGEENAGKGFVSHFRYDRVKGFEEKDIIITPLESFFKGGEYIEDSEEVSNMMCYGMGVHPSIIGSAPGKGKSINGTEARELFIIEQALMKMYQDTTLEPLYFAKAMNNWPKDIYFSVTNCQLTTLDQGTGATKNTGLTPETE</sequence>
<proteinExistence type="predicted"/>
<accession>A0A8S5P8N4</accession>
<reference evidence="1" key="1">
    <citation type="journal article" date="2021" name="Proc. Natl. Acad. Sci. U.S.A.">
        <title>A Catalog of Tens of Thousands of Viruses from Human Metagenomes Reveals Hidden Associations with Chronic Diseases.</title>
        <authorList>
            <person name="Tisza M.J."/>
            <person name="Buck C.B."/>
        </authorList>
    </citation>
    <scope>NUCLEOTIDE SEQUENCE</scope>
    <source>
        <strain evidence="1">CtTXt1</strain>
    </source>
</reference>